<feature type="signal peptide" evidence="1">
    <location>
        <begin position="1"/>
        <end position="17"/>
    </location>
</feature>
<keyword evidence="1" id="KW-0732">Signal</keyword>
<dbReference type="EMBL" id="WMBQ01000003">
    <property type="protein sequence ID" value="MTD96306.1"/>
    <property type="molecule type" value="Genomic_DNA"/>
</dbReference>
<evidence type="ECO:0000313" key="2">
    <source>
        <dbReference type="EMBL" id="MTD96306.1"/>
    </source>
</evidence>
<evidence type="ECO:0000256" key="1">
    <source>
        <dbReference type="SAM" id="SignalP"/>
    </source>
</evidence>
<comment type="caution">
    <text evidence="2">The sequence shown here is derived from an EMBL/GenBank/DDBJ whole genome shotgun (WGS) entry which is preliminary data.</text>
</comment>
<proteinExistence type="predicted"/>
<organism evidence="2 3">
    <name type="scientific">Hyphomicrobium album</name>
    <dbReference type="NCBI Taxonomy" id="2665159"/>
    <lineage>
        <taxon>Bacteria</taxon>
        <taxon>Pseudomonadati</taxon>
        <taxon>Pseudomonadota</taxon>
        <taxon>Alphaproteobacteria</taxon>
        <taxon>Hyphomicrobiales</taxon>
        <taxon>Hyphomicrobiaceae</taxon>
        <taxon>Hyphomicrobium</taxon>
    </lineage>
</organism>
<dbReference type="RefSeq" id="WP_154740870.1">
    <property type="nucleotide sequence ID" value="NZ_WMBQ01000003.1"/>
</dbReference>
<evidence type="ECO:0008006" key="4">
    <source>
        <dbReference type="Google" id="ProtNLM"/>
    </source>
</evidence>
<sequence length="114" mass="12497">MVPAMLLGLLLVPSSRAQDQPNASVVASAATVADGRPWTMHMVDQQRFTLTLMPNGTGTMEPNSLAPDLTWWQSGESLCIRPSPIKSEHCVTLLVRDGGYDAVENSALFFRLRR</sequence>
<name>A0A6I3KSG4_9HYPH</name>
<accession>A0A6I3KSG4</accession>
<keyword evidence="3" id="KW-1185">Reference proteome</keyword>
<feature type="chain" id="PRO_5026127510" description="Alkaline proteinase inhibitor/ Outer membrane lipoprotein Omp19 domain-containing protein" evidence="1">
    <location>
        <begin position="18"/>
        <end position="114"/>
    </location>
</feature>
<dbReference type="AlphaFoldDB" id="A0A6I3KSG4"/>
<gene>
    <name evidence="2" type="ORF">GIW81_18355</name>
</gene>
<evidence type="ECO:0000313" key="3">
    <source>
        <dbReference type="Proteomes" id="UP000440694"/>
    </source>
</evidence>
<dbReference type="Proteomes" id="UP000440694">
    <property type="component" value="Unassembled WGS sequence"/>
</dbReference>
<reference evidence="2 3" key="1">
    <citation type="submission" date="2019-11" db="EMBL/GenBank/DDBJ databases">
        <title>Identification of a novel strain.</title>
        <authorList>
            <person name="Xu Q."/>
            <person name="Wang G."/>
        </authorList>
    </citation>
    <scope>NUCLEOTIDE SEQUENCE [LARGE SCALE GENOMIC DNA]</scope>
    <source>
        <strain evidence="3">xq</strain>
    </source>
</reference>
<protein>
    <recommendedName>
        <fullName evidence="4">Alkaline proteinase inhibitor/ Outer membrane lipoprotein Omp19 domain-containing protein</fullName>
    </recommendedName>
</protein>